<gene>
    <name evidence="1" type="ORF">SAMN04488579_10639</name>
</gene>
<sequence length="127" mass="14190">MNWNHNITPFIPSMALNDDWSSYSITDLAELSMGSARKLQASLTDNSMANRYYKDDVVNFRMNPTEIPTAADGMILLPDNSVIFRCYTINEDTMTLTPFDAEAESPQCYPLSDITILGIPCGIIRVS</sequence>
<dbReference type="RefSeq" id="WP_090244110.1">
    <property type="nucleotide sequence ID" value="NZ_FNOU01000006.1"/>
</dbReference>
<dbReference type="Proteomes" id="UP000199652">
    <property type="component" value="Unassembled WGS sequence"/>
</dbReference>
<evidence type="ECO:0000313" key="2">
    <source>
        <dbReference type="Proteomes" id="UP000199652"/>
    </source>
</evidence>
<organism evidence="1 2">
    <name type="scientific">Eubacterium barkeri</name>
    <name type="common">Clostridium barkeri</name>
    <dbReference type="NCBI Taxonomy" id="1528"/>
    <lineage>
        <taxon>Bacteria</taxon>
        <taxon>Bacillati</taxon>
        <taxon>Bacillota</taxon>
        <taxon>Clostridia</taxon>
        <taxon>Eubacteriales</taxon>
        <taxon>Eubacteriaceae</taxon>
        <taxon>Eubacterium</taxon>
    </lineage>
</organism>
<proteinExistence type="predicted"/>
<evidence type="ECO:0000313" key="1">
    <source>
        <dbReference type="EMBL" id="SDX71939.1"/>
    </source>
</evidence>
<reference evidence="2" key="1">
    <citation type="submission" date="2016-10" db="EMBL/GenBank/DDBJ databases">
        <authorList>
            <person name="Varghese N."/>
            <person name="Submissions S."/>
        </authorList>
    </citation>
    <scope>NUCLEOTIDE SEQUENCE [LARGE SCALE GENOMIC DNA]</scope>
    <source>
        <strain evidence="2">VPI 5359</strain>
    </source>
</reference>
<dbReference type="EMBL" id="FNOU01000006">
    <property type="protein sequence ID" value="SDX71939.1"/>
    <property type="molecule type" value="Genomic_DNA"/>
</dbReference>
<keyword evidence="2" id="KW-1185">Reference proteome</keyword>
<protein>
    <submittedName>
        <fullName evidence="1">Uncharacterized protein</fullName>
    </submittedName>
</protein>
<accession>A0A1H3E1Y6</accession>
<dbReference type="STRING" id="1528.SAMN04488579_10639"/>
<name>A0A1H3E1Y6_EUBBA</name>
<dbReference type="OrthoDB" id="1765983at2"/>
<dbReference type="AlphaFoldDB" id="A0A1H3E1Y6"/>